<dbReference type="Proteomes" id="UP000639403">
    <property type="component" value="Unassembled WGS sequence"/>
</dbReference>
<accession>A0A8H7U1G4</accession>
<protein>
    <submittedName>
        <fullName evidence="1">Uncharacterized protein</fullName>
    </submittedName>
</protein>
<evidence type="ECO:0000313" key="2">
    <source>
        <dbReference type="Proteomes" id="UP000639403"/>
    </source>
</evidence>
<proteinExistence type="predicted"/>
<evidence type="ECO:0000313" key="1">
    <source>
        <dbReference type="EMBL" id="KAF9813553.1"/>
    </source>
</evidence>
<gene>
    <name evidence="1" type="ORF">IEO21_05534</name>
</gene>
<name>A0A8H7U1G4_9APHY</name>
<reference evidence="1" key="2">
    <citation type="journal article" name="Front. Microbiol.">
        <title>Degradative Capacity of Two Strains of Rhodonia placenta: From Phenotype to Genotype.</title>
        <authorList>
            <person name="Kolle M."/>
            <person name="Horta M.A.C."/>
            <person name="Nowrousian M."/>
            <person name="Ohm R.A."/>
            <person name="Benz J.P."/>
            <person name="Pilgard A."/>
        </authorList>
    </citation>
    <scope>NUCLEOTIDE SEQUENCE</scope>
    <source>
        <strain evidence="1">FPRL280</strain>
    </source>
</reference>
<dbReference type="EMBL" id="JADOXO010000102">
    <property type="protein sequence ID" value="KAF9813553.1"/>
    <property type="molecule type" value="Genomic_DNA"/>
</dbReference>
<organism evidence="1 2">
    <name type="scientific">Rhodonia placenta</name>
    <dbReference type="NCBI Taxonomy" id="104341"/>
    <lineage>
        <taxon>Eukaryota</taxon>
        <taxon>Fungi</taxon>
        <taxon>Dikarya</taxon>
        <taxon>Basidiomycota</taxon>
        <taxon>Agaricomycotina</taxon>
        <taxon>Agaricomycetes</taxon>
        <taxon>Polyporales</taxon>
        <taxon>Adustoporiaceae</taxon>
        <taxon>Rhodonia</taxon>
    </lineage>
</organism>
<sequence length="143" mass="14895">MPSDFFAGVPAELSDSVKEVEEAIKQPPVGGDPLYVRSLNLILPPGTNGTMWQLTNGSIQGAGVKYEGAGQAVSAGIGGFTGFSITVHATESSGTVKLKLTHPTVELDLFSGDKLVAVYEGQGKSTLTGPIKGTWSRRSEGDE</sequence>
<reference evidence="1" key="1">
    <citation type="submission" date="2020-11" db="EMBL/GenBank/DDBJ databases">
        <authorList>
            <person name="Koelle M."/>
            <person name="Horta M.A.C."/>
            <person name="Nowrousian M."/>
            <person name="Ohm R.A."/>
            <person name="Benz P."/>
            <person name="Pilgard A."/>
        </authorList>
    </citation>
    <scope>NUCLEOTIDE SEQUENCE</scope>
    <source>
        <strain evidence="1">FPRL280</strain>
    </source>
</reference>
<comment type="caution">
    <text evidence="1">The sequence shown here is derived from an EMBL/GenBank/DDBJ whole genome shotgun (WGS) entry which is preliminary data.</text>
</comment>
<dbReference type="AlphaFoldDB" id="A0A8H7U1G4"/>